<dbReference type="GO" id="GO:0003677">
    <property type="term" value="F:DNA binding"/>
    <property type="evidence" value="ECO:0007669"/>
    <property type="project" value="UniProtKB-KW"/>
</dbReference>
<dbReference type="InterPro" id="IPR018356">
    <property type="entry name" value="Tscrpt_reg_HTH_DeoR_CS"/>
</dbReference>
<dbReference type="PROSITE" id="PS51000">
    <property type="entry name" value="HTH_DEOR_2"/>
    <property type="match status" value="1"/>
</dbReference>
<keyword evidence="1" id="KW-0805">Transcription regulation</keyword>
<dbReference type="Gene3D" id="3.40.50.1360">
    <property type="match status" value="1"/>
</dbReference>
<dbReference type="Pfam" id="PF00455">
    <property type="entry name" value="DeoRC"/>
    <property type="match status" value="1"/>
</dbReference>
<dbReference type="InterPro" id="IPR037171">
    <property type="entry name" value="NagB/RpiA_transferase-like"/>
</dbReference>
<dbReference type="AlphaFoldDB" id="A0AAW9JP69"/>
<name>A0AAW9JP69_CARML</name>
<gene>
    <name evidence="5" type="ORF">RAK27_07135</name>
</gene>
<evidence type="ECO:0000259" key="4">
    <source>
        <dbReference type="PROSITE" id="PS51000"/>
    </source>
</evidence>
<evidence type="ECO:0000256" key="1">
    <source>
        <dbReference type="ARBA" id="ARBA00023015"/>
    </source>
</evidence>
<feature type="domain" description="HTH deoR-type" evidence="4">
    <location>
        <begin position="3"/>
        <end position="58"/>
    </location>
</feature>
<evidence type="ECO:0000256" key="3">
    <source>
        <dbReference type="ARBA" id="ARBA00023163"/>
    </source>
</evidence>
<dbReference type="InterPro" id="IPR014036">
    <property type="entry name" value="DeoR-like_C"/>
</dbReference>
<keyword evidence="2 5" id="KW-0238">DNA-binding</keyword>
<dbReference type="RefSeq" id="WP_010050779.1">
    <property type="nucleotide sequence ID" value="NZ_BJOJ01000013.1"/>
</dbReference>
<dbReference type="PROSITE" id="PS00894">
    <property type="entry name" value="HTH_DEOR_1"/>
    <property type="match status" value="1"/>
</dbReference>
<dbReference type="SUPFAM" id="SSF100950">
    <property type="entry name" value="NagB/RpiA/CoA transferase-like"/>
    <property type="match status" value="1"/>
</dbReference>
<dbReference type="InterPro" id="IPR036390">
    <property type="entry name" value="WH_DNA-bd_sf"/>
</dbReference>
<dbReference type="GO" id="GO:0003700">
    <property type="term" value="F:DNA-binding transcription factor activity"/>
    <property type="evidence" value="ECO:0007669"/>
    <property type="project" value="InterPro"/>
</dbReference>
<dbReference type="SMART" id="SM01134">
    <property type="entry name" value="DeoRC"/>
    <property type="match status" value="1"/>
</dbReference>
<dbReference type="Proteomes" id="UP001290462">
    <property type="component" value="Unassembled WGS sequence"/>
</dbReference>
<dbReference type="InterPro" id="IPR036388">
    <property type="entry name" value="WH-like_DNA-bd_sf"/>
</dbReference>
<dbReference type="PANTHER" id="PTHR30363">
    <property type="entry name" value="HTH-TYPE TRANSCRIPTIONAL REGULATOR SRLR-RELATED"/>
    <property type="match status" value="1"/>
</dbReference>
<evidence type="ECO:0000313" key="5">
    <source>
        <dbReference type="EMBL" id="MDZ5758435.1"/>
    </source>
</evidence>
<dbReference type="SMART" id="SM00420">
    <property type="entry name" value="HTH_DEOR"/>
    <property type="match status" value="1"/>
</dbReference>
<comment type="caution">
    <text evidence="5">The sequence shown here is derived from an EMBL/GenBank/DDBJ whole genome shotgun (WGS) entry which is preliminary data.</text>
</comment>
<reference evidence="5" key="1">
    <citation type="submission" date="2023-08" db="EMBL/GenBank/DDBJ databases">
        <title>Genomic characterization of piscicolin 126 produced by Carnobacterium maltaromaticum CM22 strain isolated from salmon (Salmo salar).</title>
        <authorList>
            <person name="Gonzalez-Gragera E."/>
            <person name="Garcia-Lopez J.D."/>
            <person name="Teso-Perez C."/>
            <person name="Gimenez-Hernandez I."/>
            <person name="Peralta-Sanchez J.M."/>
            <person name="Valdivia E."/>
            <person name="Montalban-Lopez M."/>
            <person name="Martin-Platero A.M."/>
            <person name="Banos A."/>
            <person name="Martinez-Bueno M."/>
        </authorList>
    </citation>
    <scope>NUCLEOTIDE SEQUENCE</scope>
    <source>
        <strain evidence="5">CM22</strain>
    </source>
</reference>
<dbReference type="Gene3D" id="1.10.10.10">
    <property type="entry name" value="Winged helix-like DNA-binding domain superfamily/Winged helix DNA-binding domain"/>
    <property type="match status" value="1"/>
</dbReference>
<proteinExistence type="predicted"/>
<sequence length="250" mass="28297">MLKSQRIQKIKEYVNAHQTVSLDKLMEEFQVSKNTIRRDVQYLVRNEELKKVYGGVSTIHSELIPYTERADKNQSKKQKIAELAATFIKNGDVIFLDSGTTTSELIPFIKHLDLTIVTNNITIIVECLAYENLTVFSTGGMLERKTNSFAGFKSLELLKSYNINKAFMAATGISISNGVTNSSPSESSIKTTVVERSSEVFLLVDDSKFDRYALTTYCDLKTIPMIITNEEPNEHYMTYGKEHGVTFLYD</sequence>
<dbReference type="InterPro" id="IPR050313">
    <property type="entry name" value="Carb_Metab_HTH_regulators"/>
</dbReference>
<dbReference type="Pfam" id="PF08220">
    <property type="entry name" value="HTH_DeoR"/>
    <property type="match status" value="1"/>
</dbReference>
<dbReference type="PANTHER" id="PTHR30363:SF60">
    <property type="entry name" value="HTH-TYPE TRANSCRIPTIONAL REGULATOR IOLR"/>
    <property type="match status" value="1"/>
</dbReference>
<dbReference type="EMBL" id="JAVBVO010000003">
    <property type="protein sequence ID" value="MDZ5758435.1"/>
    <property type="molecule type" value="Genomic_DNA"/>
</dbReference>
<organism evidence="5 6">
    <name type="scientific">Carnobacterium maltaromaticum</name>
    <name type="common">Carnobacterium piscicola</name>
    <dbReference type="NCBI Taxonomy" id="2751"/>
    <lineage>
        <taxon>Bacteria</taxon>
        <taxon>Bacillati</taxon>
        <taxon>Bacillota</taxon>
        <taxon>Bacilli</taxon>
        <taxon>Lactobacillales</taxon>
        <taxon>Carnobacteriaceae</taxon>
        <taxon>Carnobacterium</taxon>
    </lineage>
</organism>
<dbReference type="InterPro" id="IPR001034">
    <property type="entry name" value="DeoR_HTH"/>
</dbReference>
<keyword evidence="3" id="KW-0804">Transcription</keyword>
<dbReference type="GeneID" id="83605525"/>
<dbReference type="SUPFAM" id="SSF46785">
    <property type="entry name" value="Winged helix' DNA-binding domain"/>
    <property type="match status" value="1"/>
</dbReference>
<accession>A0AAW9JP69</accession>
<protein>
    <submittedName>
        <fullName evidence="5">DeoR/GlpR family DNA-binding transcription regulator</fullName>
    </submittedName>
</protein>
<evidence type="ECO:0000313" key="6">
    <source>
        <dbReference type="Proteomes" id="UP001290462"/>
    </source>
</evidence>
<evidence type="ECO:0000256" key="2">
    <source>
        <dbReference type="ARBA" id="ARBA00023125"/>
    </source>
</evidence>